<dbReference type="EMBL" id="RCZA01000006">
    <property type="protein sequence ID" value="TPG83397.1"/>
    <property type="molecule type" value="Genomic_DNA"/>
</dbReference>
<gene>
    <name evidence="1" type="ORF">EAH74_16235</name>
</gene>
<proteinExistence type="predicted"/>
<dbReference type="Proteomes" id="UP000320914">
    <property type="component" value="Unassembled WGS sequence"/>
</dbReference>
<sequence length="522" mass="59075">MSKKFIHTAIAAPGAGKTQAMIEKLPDYIKLGEKVILALPTRRLNGEILSRMKDLDLTPKVINSDEVNNKSVSKSIEGTLRNGNENLILVTHEGLKLTNPELLREWTLVIDESPSTLKFHHDTLGALEAQQIFRMTDINDNFLTIKNGMITEMKQRVTTYKASKKDQIKASTLSGLEYKLFDALLSEQIIYVEEGLKKGKVVFHFHTIIESNIFEHIKHAKETHILSATIQGGLFDLFSKKFGFQYKRSPLTPAPFEYSCDITIFPMMNGMWSKTQALKNNSGDHYWFHLAMRDCQMIDRVLANAINNTPEEDFLVIANSWADFGPNYDIPNKKNGIDYSSIDCRGLNVYKGKTAASLLFSGRPSPNDQKSLQILSDKHGISLIDLINAWIVTNKLEASLQAATRTAVRDRENKKPVFLYVQDLQVAEYLKSTHMINAMIDTSLALTPPKQKDNRCAVTADEKNKVANFIKISFEKGMRRLDINKALIELWEISETTARRWTRNILQGVNPKPAEGLEQFLV</sequence>
<name>A0A502I8Z9_9PSED</name>
<evidence type="ECO:0008006" key="3">
    <source>
        <dbReference type="Google" id="ProtNLM"/>
    </source>
</evidence>
<accession>A0A502I8Z9</accession>
<dbReference type="Gene3D" id="3.40.50.300">
    <property type="entry name" value="P-loop containing nucleotide triphosphate hydrolases"/>
    <property type="match status" value="1"/>
</dbReference>
<dbReference type="RefSeq" id="WP_140679740.1">
    <property type="nucleotide sequence ID" value="NZ_RCZA01000006.1"/>
</dbReference>
<dbReference type="InterPro" id="IPR027417">
    <property type="entry name" value="P-loop_NTPase"/>
</dbReference>
<dbReference type="AlphaFoldDB" id="A0A502I8Z9"/>
<evidence type="ECO:0000313" key="1">
    <source>
        <dbReference type="EMBL" id="TPG83397.1"/>
    </source>
</evidence>
<evidence type="ECO:0000313" key="2">
    <source>
        <dbReference type="Proteomes" id="UP000320914"/>
    </source>
</evidence>
<comment type="caution">
    <text evidence="1">The sequence shown here is derived from an EMBL/GenBank/DDBJ whole genome shotgun (WGS) entry which is preliminary data.</text>
</comment>
<organism evidence="1 2">
    <name type="scientific">Pseudomonas mandelii</name>
    <dbReference type="NCBI Taxonomy" id="75612"/>
    <lineage>
        <taxon>Bacteria</taxon>
        <taxon>Pseudomonadati</taxon>
        <taxon>Pseudomonadota</taxon>
        <taxon>Gammaproteobacteria</taxon>
        <taxon>Pseudomonadales</taxon>
        <taxon>Pseudomonadaceae</taxon>
        <taxon>Pseudomonas</taxon>
    </lineage>
</organism>
<protein>
    <recommendedName>
        <fullName evidence="3">DEAD/DEAH box helicase</fullName>
    </recommendedName>
</protein>
<reference evidence="1 2" key="1">
    <citation type="journal article" date="2019" name="Environ. Microbiol.">
        <title>Species interactions and distinct microbial communities in high Arctic permafrost affected cryosols are associated with the CH4 and CO2 gas fluxes.</title>
        <authorList>
            <person name="Altshuler I."/>
            <person name="Hamel J."/>
            <person name="Turney S."/>
            <person name="Magnuson E."/>
            <person name="Levesque R."/>
            <person name="Greer C."/>
            <person name="Whyte L.G."/>
        </authorList>
    </citation>
    <scope>NUCLEOTIDE SEQUENCE [LARGE SCALE GENOMIC DNA]</scope>
    <source>
        <strain evidence="1 2">OWC5</strain>
    </source>
</reference>